<proteinExistence type="predicted"/>
<evidence type="ECO:0000313" key="3">
    <source>
        <dbReference type="Proteomes" id="UP001202328"/>
    </source>
</evidence>
<dbReference type="EMBL" id="JAJJMB010010755">
    <property type="protein sequence ID" value="KAI3906507.1"/>
    <property type="molecule type" value="Genomic_DNA"/>
</dbReference>
<feature type="compositionally biased region" description="Polar residues" evidence="1">
    <location>
        <begin position="355"/>
        <end position="368"/>
    </location>
</feature>
<organism evidence="2 3">
    <name type="scientific">Papaver atlanticum</name>
    <dbReference type="NCBI Taxonomy" id="357466"/>
    <lineage>
        <taxon>Eukaryota</taxon>
        <taxon>Viridiplantae</taxon>
        <taxon>Streptophyta</taxon>
        <taxon>Embryophyta</taxon>
        <taxon>Tracheophyta</taxon>
        <taxon>Spermatophyta</taxon>
        <taxon>Magnoliopsida</taxon>
        <taxon>Ranunculales</taxon>
        <taxon>Papaveraceae</taxon>
        <taxon>Papaveroideae</taxon>
        <taxon>Papaver</taxon>
    </lineage>
</organism>
<dbReference type="Proteomes" id="UP001202328">
    <property type="component" value="Unassembled WGS sequence"/>
</dbReference>
<reference evidence="2" key="1">
    <citation type="submission" date="2022-04" db="EMBL/GenBank/DDBJ databases">
        <title>A functionally conserved STORR gene fusion in Papaver species that diverged 16.8 million years ago.</title>
        <authorList>
            <person name="Catania T."/>
        </authorList>
    </citation>
    <scope>NUCLEOTIDE SEQUENCE</scope>
    <source>
        <strain evidence="2">S-188037</strain>
    </source>
</reference>
<feature type="region of interest" description="Disordered" evidence="1">
    <location>
        <begin position="348"/>
        <end position="374"/>
    </location>
</feature>
<keyword evidence="3" id="KW-1185">Reference proteome</keyword>
<evidence type="ECO:0000256" key="1">
    <source>
        <dbReference type="SAM" id="MobiDB-lite"/>
    </source>
</evidence>
<comment type="caution">
    <text evidence="2">The sequence shown here is derived from an EMBL/GenBank/DDBJ whole genome shotgun (WGS) entry which is preliminary data.</text>
</comment>
<gene>
    <name evidence="2" type="ORF">MKW98_009415</name>
</gene>
<feature type="region of interest" description="Disordered" evidence="1">
    <location>
        <begin position="1"/>
        <end position="25"/>
    </location>
</feature>
<feature type="compositionally biased region" description="Low complexity" evidence="1">
    <location>
        <begin position="8"/>
        <end position="17"/>
    </location>
</feature>
<protein>
    <submittedName>
        <fullName evidence="2">Uncharacterized protein</fullName>
    </submittedName>
</protein>
<name>A0AAD4SG32_9MAGN</name>
<dbReference type="AlphaFoldDB" id="A0AAD4SG32"/>
<accession>A0AAD4SG32</accession>
<sequence>MSDHDEVSSGGSSGNTSDSDEGYGSYEGYASSINYCYSEEETYYVSENDDTCDEDRAKSQDEYVDKTERQNEGISIEFSERRVPNSKMDVLQDRKPLTYVDFYAKEVDGFKLSKPPSRRNWMRTWPTTSKQAVVSVYCFFNQFEGFGGYAVIVRNMSLTPVAASVKFTRYALTYLHEVLMGLESGLDLALKHGCSSPTVLCNSRLVVRLLSKVAEGCHCKSTTVSTICQICTMKIDPRMDPLYFTRLVPLIETLQGKRGSSTFEWDSGKNEAAHCLAKIIKLNALYEHVPFYEEVMENPEDFPDGLVNVLYKDAFPIRYYTLYREIQVPKASTGITAKDALDNLLSRDLRDGNSKENGSNSNITSNAGTEVVLPTREEIKGVKSMAEKG</sequence>
<evidence type="ECO:0000313" key="2">
    <source>
        <dbReference type="EMBL" id="KAI3906507.1"/>
    </source>
</evidence>
<feature type="region of interest" description="Disordered" evidence="1">
    <location>
        <begin position="48"/>
        <end position="71"/>
    </location>
</feature>
<feature type="compositionally biased region" description="Basic and acidic residues" evidence="1">
    <location>
        <begin position="54"/>
        <end position="71"/>
    </location>
</feature>